<evidence type="ECO:0000313" key="2">
    <source>
        <dbReference type="Proteomes" id="UP000239322"/>
    </source>
</evidence>
<comment type="caution">
    <text evidence="1">The sequence shown here is derived from an EMBL/GenBank/DDBJ whole genome shotgun (WGS) entry which is preliminary data.</text>
</comment>
<organism evidence="1 2">
    <name type="scientific">Streptomyces solincola</name>
    <dbReference type="NCBI Taxonomy" id="2100817"/>
    <lineage>
        <taxon>Bacteria</taxon>
        <taxon>Bacillati</taxon>
        <taxon>Actinomycetota</taxon>
        <taxon>Actinomycetes</taxon>
        <taxon>Kitasatosporales</taxon>
        <taxon>Streptomycetaceae</taxon>
        <taxon>Streptomyces</taxon>
    </lineage>
</organism>
<proteinExistence type="predicted"/>
<reference evidence="1 2" key="1">
    <citation type="submission" date="2018-03" db="EMBL/GenBank/DDBJ databases">
        <title>Novel Streptomyces sp. from soil.</title>
        <authorList>
            <person name="Tan G.Y.A."/>
            <person name="Lee Z.Y."/>
        </authorList>
    </citation>
    <scope>NUCLEOTIDE SEQUENCE [LARGE SCALE GENOMIC DNA]</scope>
    <source>
        <strain evidence="1 2">ST5x</strain>
    </source>
</reference>
<keyword evidence="2" id="KW-1185">Reference proteome</keyword>
<dbReference type="AlphaFoldDB" id="A0A2S9PS23"/>
<accession>A0A2S9PS23</accession>
<dbReference type="EMBL" id="PVLV01000360">
    <property type="protein sequence ID" value="PRH77201.1"/>
    <property type="molecule type" value="Genomic_DNA"/>
</dbReference>
<evidence type="ECO:0000313" key="1">
    <source>
        <dbReference type="EMBL" id="PRH77201.1"/>
    </source>
</evidence>
<gene>
    <name evidence="1" type="ORF">C6N75_21540</name>
</gene>
<name>A0A2S9PS23_9ACTN</name>
<dbReference type="Proteomes" id="UP000239322">
    <property type="component" value="Unassembled WGS sequence"/>
</dbReference>
<sequence>MWSMIGGATVAAAAVSLWVWAPWVDRSPFTAFVVGVGPGDFTVEGSTPGSCLRTAASEQETVIYDEDGNRLASGRAEREGERLGPEFGEYAGDCMIMTRIDNIPGGHGTYWSEWGGGDRNEVGEDQLRMTYDEHREWFKTAEKAK</sequence>
<protein>
    <submittedName>
        <fullName evidence="1">Uncharacterized protein</fullName>
    </submittedName>
</protein>